<name>A0AAV5SED7_9BILA</name>
<keyword evidence="2" id="KW-1185">Reference proteome</keyword>
<dbReference type="Gene3D" id="2.60.40.3330">
    <property type="match status" value="1"/>
</dbReference>
<evidence type="ECO:0000313" key="1">
    <source>
        <dbReference type="EMBL" id="GMS80927.1"/>
    </source>
</evidence>
<gene>
    <name evidence="1" type="ORF">PENTCL1PPCAC_3102</name>
</gene>
<dbReference type="InterPro" id="IPR038479">
    <property type="entry name" value="Transthyretin-like_sf"/>
</dbReference>
<feature type="non-terminal residue" evidence="1">
    <location>
        <position position="1"/>
    </location>
</feature>
<accession>A0AAV5SED7</accession>
<dbReference type="Proteomes" id="UP001432027">
    <property type="component" value="Unassembled WGS sequence"/>
</dbReference>
<reference evidence="1" key="1">
    <citation type="submission" date="2023-10" db="EMBL/GenBank/DDBJ databases">
        <title>Genome assembly of Pristionchus species.</title>
        <authorList>
            <person name="Yoshida K."/>
            <person name="Sommer R.J."/>
        </authorList>
    </citation>
    <scope>NUCLEOTIDE SEQUENCE</scope>
    <source>
        <strain evidence="1">RS0144</strain>
    </source>
</reference>
<dbReference type="PANTHER" id="PTHR21479:SF22">
    <property type="entry name" value="PROTEIN CBG07241"/>
    <property type="match status" value="1"/>
</dbReference>
<protein>
    <submittedName>
        <fullName evidence="1">Uncharacterized protein</fullName>
    </submittedName>
</protein>
<comment type="caution">
    <text evidence="1">The sequence shown here is derived from an EMBL/GenBank/DDBJ whole genome shotgun (WGS) entry which is preliminary data.</text>
</comment>
<dbReference type="AlphaFoldDB" id="A0AAV5SED7"/>
<dbReference type="PANTHER" id="PTHR21479">
    <property type="match status" value="1"/>
</dbReference>
<sequence>SLILHSFSDLALVGGGRLLFFARQSAKLCSFNNEEMKLALLISVLIASLCAVEIPVRVKGTLECSHPFHYRIQLLEQDNLSADRIASTEVLKAAGYKGKVAHFDISGTASESKWSILEREVEPLMMIEHDCGVKDYTCICKDFGDVSSSLYETVNISLHMTKLKECKYCLDHSFARAKGAFRLHNDIVLVKDKNQ</sequence>
<dbReference type="EMBL" id="BTSX01000001">
    <property type="protein sequence ID" value="GMS80927.1"/>
    <property type="molecule type" value="Genomic_DNA"/>
</dbReference>
<proteinExistence type="predicted"/>
<evidence type="ECO:0000313" key="2">
    <source>
        <dbReference type="Proteomes" id="UP001432027"/>
    </source>
</evidence>
<organism evidence="1 2">
    <name type="scientific">Pristionchus entomophagus</name>
    <dbReference type="NCBI Taxonomy" id="358040"/>
    <lineage>
        <taxon>Eukaryota</taxon>
        <taxon>Metazoa</taxon>
        <taxon>Ecdysozoa</taxon>
        <taxon>Nematoda</taxon>
        <taxon>Chromadorea</taxon>
        <taxon>Rhabditida</taxon>
        <taxon>Rhabditina</taxon>
        <taxon>Diplogasteromorpha</taxon>
        <taxon>Diplogasteroidea</taxon>
        <taxon>Neodiplogasteridae</taxon>
        <taxon>Pristionchus</taxon>
    </lineage>
</organism>